<evidence type="ECO:0000256" key="1">
    <source>
        <dbReference type="PROSITE-ProRule" id="PRU00221"/>
    </source>
</evidence>
<gene>
    <name evidence="4" type="ORF">DW228_18305</name>
</gene>
<dbReference type="PANTHER" id="PTHR46832:SF1">
    <property type="entry name" value="5'-METHYLTHIOADENOSINE_S-ADENOSYLHOMOCYSTEINE NUCLEOSIDASE"/>
    <property type="match status" value="1"/>
</dbReference>
<comment type="caution">
    <text evidence="4">The sequence shown here is derived from an EMBL/GenBank/DDBJ whole genome shotgun (WGS) entry which is preliminary data.</text>
</comment>
<feature type="repeat" description="WD" evidence="1">
    <location>
        <begin position="517"/>
        <end position="549"/>
    </location>
</feature>
<feature type="domain" description="Nucleoside phosphorylase" evidence="3">
    <location>
        <begin position="11"/>
        <end position="277"/>
    </location>
</feature>
<accession>A0A396BPG8</accession>
<dbReference type="SUPFAM" id="SSF53167">
    <property type="entry name" value="Purine and uridine phosphorylases"/>
    <property type="match status" value="1"/>
</dbReference>
<reference evidence="4 5" key="1">
    <citation type="submission" date="2018-08" db="EMBL/GenBank/DDBJ databases">
        <title>A genome reference for cultivated species of the human gut microbiota.</title>
        <authorList>
            <person name="Zou Y."/>
            <person name="Xue W."/>
            <person name="Luo G."/>
        </authorList>
    </citation>
    <scope>NUCLEOTIDE SEQUENCE [LARGE SCALE GENOMIC DNA]</scope>
    <source>
        <strain evidence="4 5">AM18-6</strain>
    </source>
</reference>
<name>A0A396BPG8_BACFG</name>
<dbReference type="InterPro" id="IPR035994">
    <property type="entry name" value="Nucleoside_phosphorylase_sf"/>
</dbReference>
<dbReference type="GO" id="GO:0009116">
    <property type="term" value="P:nucleoside metabolic process"/>
    <property type="evidence" value="ECO:0007669"/>
    <property type="project" value="InterPro"/>
</dbReference>
<dbReference type="Gene3D" id="2.130.10.10">
    <property type="entry name" value="YVTN repeat-like/Quinoprotein amine dehydrogenase"/>
    <property type="match status" value="1"/>
</dbReference>
<dbReference type="InterPro" id="IPR015943">
    <property type="entry name" value="WD40/YVTN_repeat-like_dom_sf"/>
</dbReference>
<evidence type="ECO:0000259" key="3">
    <source>
        <dbReference type="Pfam" id="PF01048"/>
    </source>
</evidence>
<dbReference type="SMART" id="SM00320">
    <property type="entry name" value="WD40"/>
    <property type="match status" value="3"/>
</dbReference>
<dbReference type="InterPro" id="IPR000845">
    <property type="entry name" value="Nucleoside_phosphorylase_d"/>
</dbReference>
<keyword evidence="1" id="KW-0853">WD repeat</keyword>
<dbReference type="Pfam" id="PF00400">
    <property type="entry name" value="WD40"/>
    <property type="match status" value="1"/>
</dbReference>
<dbReference type="PROSITE" id="PS50294">
    <property type="entry name" value="WD_REPEATS_REGION"/>
    <property type="match status" value="1"/>
</dbReference>
<dbReference type="GO" id="GO:0008782">
    <property type="term" value="F:adenosylhomocysteine nucleosidase activity"/>
    <property type="evidence" value="ECO:0007669"/>
    <property type="project" value="TreeGrafter"/>
</dbReference>
<feature type="region of interest" description="Disordered" evidence="2">
    <location>
        <begin position="179"/>
        <end position="200"/>
    </location>
</feature>
<organism evidence="4 5">
    <name type="scientific">Bacteroides fragilis</name>
    <dbReference type="NCBI Taxonomy" id="817"/>
    <lineage>
        <taxon>Bacteria</taxon>
        <taxon>Pseudomonadati</taxon>
        <taxon>Bacteroidota</taxon>
        <taxon>Bacteroidia</taxon>
        <taxon>Bacteroidales</taxon>
        <taxon>Bacteroidaceae</taxon>
        <taxon>Bacteroides</taxon>
    </lineage>
</organism>
<dbReference type="PROSITE" id="PS50082">
    <property type="entry name" value="WD_REPEATS_2"/>
    <property type="match status" value="1"/>
</dbReference>
<evidence type="ECO:0000313" key="5">
    <source>
        <dbReference type="Proteomes" id="UP000266644"/>
    </source>
</evidence>
<dbReference type="PANTHER" id="PTHR46832">
    <property type="entry name" value="5'-METHYLTHIOADENOSINE/S-ADENOSYLHOMOCYSTEINE NUCLEOSIDASE"/>
    <property type="match status" value="1"/>
</dbReference>
<dbReference type="Proteomes" id="UP000266644">
    <property type="component" value="Unassembled WGS sequence"/>
</dbReference>
<evidence type="ECO:0000313" key="4">
    <source>
        <dbReference type="EMBL" id="RHH07886.1"/>
    </source>
</evidence>
<feature type="compositionally biased region" description="Basic residues" evidence="2">
    <location>
        <begin position="186"/>
        <end position="200"/>
    </location>
</feature>
<dbReference type="EMBL" id="QRJE01000032">
    <property type="protein sequence ID" value="RHH07886.1"/>
    <property type="molecule type" value="Genomic_DNA"/>
</dbReference>
<dbReference type="InterPro" id="IPR001680">
    <property type="entry name" value="WD40_rpt"/>
</dbReference>
<dbReference type="Pfam" id="PF01048">
    <property type="entry name" value="PNP_UDP_1"/>
    <property type="match status" value="1"/>
</dbReference>
<protein>
    <recommendedName>
        <fullName evidence="3">Nucleoside phosphorylase domain-containing protein</fullName>
    </recommendedName>
</protein>
<dbReference type="GO" id="GO:0005829">
    <property type="term" value="C:cytosol"/>
    <property type="evidence" value="ECO:0007669"/>
    <property type="project" value="TreeGrafter"/>
</dbReference>
<sequence length="610" mass="68766">MYYMKAVEPTLGLITALSKEQAAISRFIEQKETIQIDNDPTIYTKGFIQGERGRHCVVLACLTKYANNNASITTTNMVRSFPTIKDVIMLGIAAGVPRVDKKDLHVRLGDIVVSSGKGVMQFDLGTYKNGKYEIRDTSPSPSAMLLQSVNYLESEMILDKFNWEKYLLNTLNNNKINIPKKEPKKNFTHPHGSKKNNIHRGKIGASNSLLKDSAKRDEIARENGIIAFEMEGSGVAEATWNAGIGYLLVRGICDYADENKEDSWQEYAANVAAIYCTALLKMIPSNDCYQNCNSRSANKDTYSCNESCIEKNNVSSNRLTTCTKSKDIVYVAGFDGLLYAYNTENKNIDNFIICDSIIRCIYVMEKSRMILLGNDKGEIIFFDIDKEVILNKVASNSAVFVIHKLSDEKFIVGEKNGDLSEWEIFDGKKSRRLRLLHKYENIIFSVRYDGYTKSLIIVGSNGLYSLYKYNTGESEDYEIGNDTNFSVDINRSNETLEVVGLASGKISVKNKNRVFYLEGHEDAVRKVLLTKLSRWIISGSKDGTVRIWSALNNSVFVLYQSRDYIYDMVLSENQDKLYFVDALGDLIIIKFANNLDLLSDIEGFSTTRNG</sequence>
<dbReference type="SUPFAM" id="SSF101908">
    <property type="entry name" value="Putative isomerase YbhE"/>
    <property type="match status" value="1"/>
</dbReference>
<dbReference type="AlphaFoldDB" id="A0A396BPG8"/>
<dbReference type="Gene3D" id="3.40.50.1580">
    <property type="entry name" value="Nucleoside phosphorylase domain"/>
    <property type="match status" value="1"/>
</dbReference>
<dbReference type="GO" id="GO:0019284">
    <property type="term" value="P:L-methionine salvage from S-adenosylmethionine"/>
    <property type="evidence" value="ECO:0007669"/>
    <property type="project" value="TreeGrafter"/>
</dbReference>
<proteinExistence type="predicted"/>
<dbReference type="GO" id="GO:0008930">
    <property type="term" value="F:methylthioadenosine nucleosidase activity"/>
    <property type="evidence" value="ECO:0007669"/>
    <property type="project" value="TreeGrafter"/>
</dbReference>
<evidence type="ECO:0000256" key="2">
    <source>
        <dbReference type="SAM" id="MobiDB-lite"/>
    </source>
</evidence>